<keyword evidence="3 6" id="KW-0812">Transmembrane</keyword>
<feature type="transmembrane region" description="Helical" evidence="6">
    <location>
        <begin position="6"/>
        <end position="25"/>
    </location>
</feature>
<evidence type="ECO:0000313" key="8">
    <source>
        <dbReference type="EMBL" id="OEJ29962.1"/>
    </source>
</evidence>
<accession>A0A1E5PKB3</accession>
<keyword evidence="2" id="KW-1003">Cell membrane</keyword>
<keyword evidence="9" id="KW-1185">Reference proteome</keyword>
<evidence type="ECO:0000256" key="5">
    <source>
        <dbReference type="ARBA" id="ARBA00023136"/>
    </source>
</evidence>
<feature type="transmembrane region" description="Helical" evidence="6">
    <location>
        <begin position="97"/>
        <end position="117"/>
    </location>
</feature>
<protein>
    <recommendedName>
        <fullName evidence="7">Type II secretion system protein GspF domain-containing protein</fullName>
    </recommendedName>
</protein>
<feature type="domain" description="Type II secretion system protein GspF" evidence="7">
    <location>
        <begin position="171"/>
        <end position="291"/>
    </location>
</feature>
<keyword evidence="4 6" id="KW-1133">Transmembrane helix</keyword>
<evidence type="ECO:0000313" key="9">
    <source>
        <dbReference type="Proteomes" id="UP000095759"/>
    </source>
</evidence>
<comment type="caution">
    <text evidence="8">The sequence shown here is derived from an EMBL/GenBank/DDBJ whole genome shotgun (WGS) entry which is preliminary data.</text>
</comment>
<dbReference type="PANTHER" id="PTHR35007">
    <property type="entry name" value="INTEGRAL MEMBRANE PROTEIN-RELATED"/>
    <property type="match status" value="1"/>
</dbReference>
<dbReference type="EMBL" id="MEHJ01000001">
    <property type="protein sequence ID" value="OEJ29962.1"/>
    <property type="molecule type" value="Genomic_DNA"/>
</dbReference>
<evidence type="ECO:0000256" key="4">
    <source>
        <dbReference type="ARBA" id="ARBA00022989"/>
    </source>
</evidence>
<evidence type="ECO:0000256" key="6">
    <source>
        <dbReference type="SAM" id="Phobius"/>
    </source>
</evidence>
<organism evidence="8 9">
    <name type="scientific">Streptomyces agglomeratus</name>
    <dbReference type="NCBI Taxonomy" id="285458"/>
    <lineage>
        <taxon>Bacteria</taxon>
        <taxon>Bacillati</taxon>
        <taxon>Actinomycetota</taxon>
        <taxon>Actinomycetes</taxon>
        <taxon>Kitasatosporales</taxon>
        <taxon>Streptomycetaceae</taxon>
        <taxon>Streptomyces</taxon>
    </lineage>
</organism>
<dbReference type="PANTHER" id="PTHR35007:SF1">
    <property type="entry name" value="PILUS ASSEMBLY PROTEIN"/>
    <property type="match status" value="1"/>
</dbReference>
<dbReference type="Pfam" id="PF00482">
    <property type="entry name" value="T2SSF"/>
    <property type="match status" value="1"/>
</dbReference>
<dbReference type="InterPro" id="IPR018076">
    <property type="entry name" value="T2SS_GspF_dom"/>
</dbReference>
<proteinExistence type="predicted"/>
<feature type="transmembrane region" description="Helical" evidence="6">
    <location>
        <begin position="123"/>
        <end position="140"/>
    </location>
</feature>
<name>A0A1E5PKB3_9ACTN</name>
<gene>
    <name evidence="8" type="ORF">AS594_36115</name>
</gene>
<dbReference type="AlphaFoldDB" id="A0A1E5PKB3"/>
<evidence type="ECO:0000256" key="2">
    <source>
        <dbReference type="ARBA" id="ARBA00022475"/>
    </source>
</evidence>
<comment type="subcellular location">
    <subcellularLocation>
        <location evidence="1">Cell membrane</location>
        <topology evidence="1">Multi-pass membrane protein</topology>
    </subcellularLocation>
</comment>
<keyword evidence="5 6" id="KW-0472">Membrane</keyword>
<dbReference type="GO" id="GO:0005886">
    <property type="term" value="C:plasma membrane"/>
    <property type="evidence" value="ECO:0007669"/>
    <property type="project" value="UniProtKB-SubCell"/>
</dbReference>
<feature type="transmembrane region" description="Helical" evidence="6">
    <location>
        <begin position="273"/>
        <end position="293"/>
    </location>
</feature>
<reference evidence="8 9" key="1">
    <citation type="submission" date="2016-08" db="EMBL/GenBank/DDBJ databases">
        <title>Complete genome sequence of Streptomyces agglomeratus strain 6-3-2, a novel anti-MRSA actinomycete isolated from Wuli of Tebit, China.</title>
        <authorList>
            <person name="Chen X."/>
        </authorList>
    </citation>
    <scope>NUCLEOTIDE SEQUENCE [LARGE SCALE GENOMIC DNA]</scope>
    <source>
        <strain evidence="8 9">6-3-2</strain>
    </source>
</reference>
<evidence type="ECO:0000259" key="7">
    <source>
        <dbReference type="Pfam" id="PF00482"/>
    </source>
</evidence>
<dbReference type="InterPro" id="IPR036259">
    <property type="entry name" value="MFS_trans_sf"/>
</dbReference>
<evidence type="ECO:0000256" key="1">
    <source>
        <dbReference type="ARBA" id="ARBA00004651"/>
    </source>
</evidence>
<sequence>MLSPYAVVGGAIVGLGLVIAARGIMPGRPDLKDVLARMDASRLENLERNRRAGNPDSLMEKAGDALLRSAGEGTLRMPRQQLELVGRSPAAHLGRKIGLALYGLLLPVLGVSLASIAGFPIPFAIPAIAGLALAVVFWLLPDLQLKQQATEAREDFRHAIKAYLRLVQLERAADAAPTQALKKAAEVGDGWVFARIRDTITRAELEGISPWEGLKRLSVELDVPELGAPADIIAIAGEEGAAVGDTLGAQARSLSGALVTAAKAQANTASEKMVMPVAMLVLIMTVYIGYPALSRIMAS</sequence>
<dbReference type="SUPFAM" id="SSF103473">
    <property type="entry name" value="MFS general substrate transporter"/>
    <property type="match status" value="1"/>
</dbReference>
<evidence type="ECO:0000256" key="3">
    <source>
        <dbReference type="ARBA" id="ARBA00022692"/>
    </source>
</evidence>
<dbReference type="Proteomes" id="UP000095759">
    <property type="component" value="Unassembled WGS sequence"/>
</dbReference>